<feature type="compositionally biased region" description="Basic residues" evidence="5">
    <location>
        <begin position="239"/>
        <end position="251"/>
    </location>
</feature>
<feature type="region of interest" description="Disordered" evidence="5">
    <location>
        <begin position="671"/>
        <end position="700"/>
    </location>
</feature>
<evidence type="ECO:0000256" key="3">
    <source>
        <dbReference type="ARBA" id="ARBA00022833"/>
    </source>
</evidence>
<dbReference type="Gene3D" id="3.30.40.10">
    <property type="entry name" value="Zinc/RING finger domain, C3HC4 (zinc finger)"/>
    <property type="match status" value="2"/>
</dbReference>
<evidence type="ECO:0000256" key="4">
    <source>
        <dbReference type="PROSITE-ProRule" id="PRU00175"/>
    </source>
</evidence>
<dbReference type="GO" id="GO:0008270">
    <property type="term" value="F:zinc ion binding"/>
    <property type="evidence" value="ECO:0007669"/>
    <property type="project" value="UniProtKB-KW"/>
</dbReference>
<evidence type="ECO:0000256" key="5">
    <source>
        <dbReference type="SAM" id="MobiDB-lite"/>
    </source>
</evidence>
<gene>
    <name evidence="8" type="ORF">FSB_LOCUS56742</name>
</gene>
<accession>A0A2N9IX79</accession>
<feature type="compositionally biased region" description="Basic residues" evidence="5">
    <location>
        <begin position="193"/>
        <end position="207"/>
    </location>
</feature>
<dbReference type="PROSITE" id="PS00518">
    <property type="entry name" value="ZF_RING_1"/>
    <property type="match status" value="1"/>
</dbReference>
<name>A0A2N9IX79_FAGSY</name>
<dbReference type="SMART" id="SM00184">
    <property type="entry name" value="RING"/>
    <property type="match status" value="1"/>
</dbReference>
<feature type="region of interest" description="Disordered" evidence="5">
    <location>
        <begin position="606"/>
        <end position="639"/>
    </location>
</feature>
<sequence length="839" mass="94449">MGRGGKVSSKRSFKNRVSSKDNGSDDSDEDYVVSNEEIVVSDGSDEEYCSSLDGCASEESFGNFVEEEEEEEVEVVRKVVRSKVRSKVQKGGSHQRKIGVKTTRKRRRVMRDDEEEDEDEDEDYEIDDDDEEEEEEDSEDEEFTPDEDDCSDEEEEEVWKKKRNNMKVSKRGLQKKGPGRGRKRRREPNVSKPLRKKKRKSGGLRRKVQYDDDDDDNNDDDDDDDDGEFVNIRPVVRERSKKTPGQRRRRYVAPSDSDLVSSGSSDHDYTISEEEKNTISEEERQQVREAMEFCGNLRTSLRSSSLPSRIQEVGNSRQRRRRLVRKGKEMLEEPLGKKGKEKVEVEEVRTEVVKQVCGICLSEEDKRRVRGTLDCCSHYFCFACIMEWSKVESRCPLCKQRFKTISKPARPTVGIDLREVVIPVPERDQVYQPTEEELRSYLDPYENVICTECHEGGDDGLMLLCDLCDSPAHTYCVGLGQEVPDGNWYCDGCRPVAMASSSSQAQDHLPDQRTRSSNLSNRPPPLGNFREGLDLNSMSSPRTPFAQGFGNLSSPRFPVGNSPVASPGSGAGAPTLSGRRWIHRHIQQLISLNRINSMAGRTDGISATNSSTEVLNSQVNQGRDTTSQQTRTQETGTPYHTFLEDRLRDNPSSSSQNRDFLSSRLSFVRRQAAQDQTTTSADKSLNGTLWPEPSGMNTRSGYEQLHQCNISSNFGSDSSASPCTVREGLQFHMDKEQLQSMVKSHLKNLSRDIDLGSTFKDIARSSTHTILAACGLEHTRSEVYDPILPPSVCSHIELMAGGQASLIEGCCSSCFDSFVGDVVKKIMDTKIPPWLSLGL</sequence>
<keyword evidence="3" id="KW-0862">Zinc</keyword>
<dbReference type="SUPFAM" id="SSF57850">
    <property type="entry name" value="RING/U-box"/>
    <property type="match status" value="1"/>
</dbReference>
<feature type="compositionally biased region" description="Basic and acidic residues" evidence="5">
    <location>
        <begin position="265"/>
        <end position="282"/>
    </location>
</feature>
<dbReference type="Pfam" id="PF00628">
    <property type="entry name" value="PHD"/>
    <property type="match status" value="1"/>
</dbReference>
<dbReference type="SMART" id="SM00249">
    <property type="entry name" value="PHD"/>
    <property type="match status" value="1"/>
</dbReference>
<organism evidence="8">
    <name type="scientific">Fagus sylvatica</name>
    <name type="common">Beechnut</name>
    <dbReference type="NCBI Taxonomy" id="28930"/>
    <lineage>
        <taxon>Eukaryota</taxon>
        <taxon>Viridiplantae</taxon>
        <taxon>Streptophyta</taxon>
        <taxon>Embryophyta</taxon>
        <taxon>Tracheophyta</taxon>
        <taxon>Spermatophyta</taxon>
        <taxon>Magnoliopsida</taxon>
        <taxon>eudicotyledons</taxon>
        <taxon>Gunneridae</taxon>
        <taxon>Pentapetalae</taxon>
        <taxon>rosids</taxon>
        <taxon>fabids</taxon>
        <taxon>Fagales</taxon>
        <taxon>Fagaceae</taxon>
        <taxon>Fagus</taxon>
    </lineage>
</organism>
<dbReference type="PANTHER" id="PTHR47177">
    <property type="entry name" value="F18C1.6 PROTEIN"/>
    <property type="match status" value="1"/>
</dbReference>
<feature type="compositionally biased region" description="Polar residues" evidence="5">
    <location>
        <begin position="673"/>
        <end position="687"/>
    </location>
</feature>
<feature type="compositionally biased region" description="Low complexity" evidence="5">
    <location>
        <begin position="255"/>
        <end position="264"/>
    </location>
</feature>
<dbReference type="InterPro" id="IPR011011">
    <property type="entry name" value="Znf_FYVE_PHD"/>
</dbReference>
<evidence type="ECO:0000256" key="2">
    <source>
        <dbReference type="ARBA" id="ARBA00022771"/>
    </source>
</evidence>
<feature type="compositionally biased region" description="Basic residues" evidence="5">
    <location>
        <begin position="160"/>
        <end position="186"/>
    </location>
</feature>
<feature type="region of interest" description="Disordered" evidence="5">
    <location>
        <begin position="82"/>
        <end position="282"/>
    </location>
</feature>
<keyword evidence="1" id="KW-0479">Metal-binding</keyword>
<feature type="domain" description="PHD-type" evidence="6">
    <location>
        <begin position="447"/>
        <end position="496"/>
    </location>
</feature>
<dbReference type="CDD" id="cd16574">
    <property type="entry name" value="RING-HC_Topors"/>
    <property type="match status" value="1"/>
</dbReference>
<dbReference type="InterPro" id="IPR019787">
    <property type="entry name" value="Znf_PHD-finger"/>
</dbReference>
<dbReference type="PROSITE" id="PS50089">
    <property type="entry name" value="ZF_RING_2"/>
    <property type="match status" value="1"/>
</dbReference>
<protein>
    <recommendedName>
        <fullName evidence="9">RING-type domain-containing protein</fullName>
    </recommendedName>
</protein>
<feature type="region of interest" description="Disordered" evidence="5">
    <location>
        <begin position="1"/>
        <end position="33"/>
    </location>
</feature>
<dbReference type="AlphaFoldDB" id="A0A2N9IX79"/>
<dbReference type="SUPFAM" id="SSF57903">
    <property type="entry name" value="FYVE/PHD zinc finger"/>
    <property type="match status" value="1"/>
</dbReference>
<dbReference type="Pfam" id="PF13639">
    <property type="entry name" value="zf-RING_2"/>
    <property type="match status" value="1"/>
</dbReference>
<proteinExistence type="predicted"/>
<feature type="compositionally biased region" description="Basic residues" evidence="5">
    <location>
        <begin position="82"/>
        <end position="109"/>
    </location>
</feature>
<dbReference type="InterPro" id="IPR058746">
    <property type="entry name" value="Znf_RING-type_Topors"/>
</dbReference>
<dbReference type="InterPro" id="IPR001965">
    <property type="entry name" value="Znf_PHD"/>
</dbReference>
<dbReference type="PANTHER" id="PTHR47177:SF3">
    <property type="entry name" value="F18C1.6 PROTEIN"/>
    <property type="match status" value="1"/>
</dbReference>
<evidence type="ECO:0000313" key="8">
    <source>
        <dbReference type="EMBL" id="SPD28860.1"/>
    </source>
</evidence>
<dbReference type="EMBL" id="OIVN01006248">
    <property type="protein sequence ID" value="SPD28860.1"/>
    <property type="molecule type" value="Genomic_DNA"/>
</dbReference>
<feature type="region of interest" description="Disordered" evidence="5">
    <location>
        <begin position="501"/>
        <end position="576"/>
    </location>
</feature>
<reference evidence="8" key="1">
    <citation type="submission" date="2018-02" db="EMBL/GenBank/DDBJ databases">
        <authorList>
            <person name="Cohen D.B."/>
            <person name="Kent A.D."/>
        </authorList>
    </citation>
    <scope>NUCLEOTIDE SEQUENCE</scope>
</reference>
<evidence type="ECO:0000259" key="6">
    <source>
        <dbReference type="PROSITE" id="PS50016"/>
    </source>
</evidence>
<dbReference type="InterPro" id="IPR001841">
    <property type="entry name" value="Znf_RING"/>
</dbReference>
<feature type="compositionally biased region" description="Polar residues" evidence="5">
    <location>
        <begin position="606"/>
        <end position="638"/>
    </location>
</feature>
<keyword evidence="2 4" id="KW-0863">Zinc-finger</keyword>
<feature type="compositionally biased region" description="Acidic residues" evidence="5">
    <location>
        <begin position="112"/>
        <end position="157"/>
    </location>
</feature>
<evidence type="ECO:0000256" key="1">
    <source>
        <dbReference type="ARBA" id="ARBA00022723"/>
    </source>
</evidence>
<feature type="domain" description="RING-type" evidence="7">
    <location>
        <begin position="357"/>
        <end position="399"/>
    </location>
</feature>
<evidence type="ECO:0000259" key="7">
    <source>
        <dbReference type="PROSITE" id="PS50089"/>
    </source>
</evidence>
<feature type="compositionally biased region" description="Acidic residues" evidence="5">
    <location>
        <begin position="211"/>
        <end position="228"/>
    </location>
</feature>
<dbReference type="PROSITE" id="PS50016">
    <property type="entry name" value="ZF_PHD_2"/>
    <property type="match status" value="1"/>
</dbReference>
<evidence type="ECO:0008006" key="9">
    <source>
        <dbReference type="Google" id="ProtNLM"/>
    </source>
</evidence>
<dbReference type="InterPro" id="IPR017907">
    <property type="entry name" value="Znf_RING_CS"/>
</dbReference>
<dbReference type="InterPro" id="IPR013083">
    <property type="entry name" value="Znf_RING/FYVE/PHD"/>
</dbReference>